<dbReference type="KEGG" id="psim:KR76_11685"/>
<dbReference type="HOGENOM" id="CLU_045231_0_0_11"/>
<protein>
    <submittedName>
        <fullName evidence="1">Uncharacterized protein</fullName>
    </submittedName>
</protein>
<proteinExistence type="predicted"/>
<sequence>MRSKLAPVSVGLGVFLIVAAALVRFYAYPVLANVPPDYKGTTKLEAKGAQIFNSDPEVLKTETSDLDITSFTIADSGVKASGDTVVWVNSTTVKRVGGANFQQSQERTPFDGKTGAAVDCAKCGSWEEVALASDFQKTERVDVTREGLVYKFPFATEKKDYPVWDDTLGKAVPATFEGEEKIDGLKVYKFVQTIPDTMVETRDVPASVFDPAATGNVTAEMWYQMTRTFYVEPTTGSPVNRVEDRVQELRYDGTAVPAFTGTVQYTQDQVDKLVSDAKGNATMLGGMKLLFPLLLLVLGLALTAGGVLLGRSGKGGDNGAAHRDRAMAGV</sequence>
<dbReference type="EMBL" id="CP009896">
    <property type="protein sequence ID" value="AIY17248.1"/>
    <property type="molecule type" value="Genomic_DNA"/>
</dbReference>
<evidence type="ECO:0000313" key="2">
    <source>
        <dbReference type="Proteomes" id="UP000030300"/>
    </source>
</evidence>
<dbReference type="Pfam" id="PF11271">
    <property type="entry name" value="PorA"/>
    <property type="match status" value="1"/>
</dbReference>
<accession>A0A0A1DKY8</accession>
<gene>
    <name evidence="1" type="ORF">KR76_11685</name>
</gene>
<organism evidence="1 2">
    <name type="scientific">Nocardioides simplex</name>
    <name type="common">Arthrobacter simplex</name>
    <dbReference type="NCBI Taxonomy" id="2045"/>
    <lineage>
        <taxon>Bacteria</taxon>
        <taxon>Bacillati</taxon>
        <taxon>Actinomycetota</taxon>
        <taxon>Actinomycetes</taxon>
        <taxon>Propionibacteriales</taxon>
        <taxon>Nocardioidaceae</taxon>
        <taxon>Pimelobacter</taxon>
    </lineage>
</organism>
<dbReference type="eggNOG" id="ENOG5031U1J">
    <property type="taxonomic scope" value="Bacteria"/>
</dbReference>
<dbReference type="Proteomes" id="UP000030300">
    <property type="component" value="Chromosome"/>
</dbReference>
<name>A0A0A1DKY8_NOCSI</name>
<dbReference type="RefSeq" id="WP_038678447.1">
    <property type="nucleotide sequence ID" value="NZ_BJMC01000008.1"/>
</dbReference>
<dbReference type="AlphaFoldDB" id="A0A0A1DKY8"/>
<evidence type="ECO:0000313" key="1">
    <source>
        <dbReference type="EMBL" id="AIY17248.1"/>
    </source>
</evidence>
<reference evidence="1 2" key="1">
    <citation type="journal article" date="2015" name="Genome Announc.">
        <title>Complete Genome Sequence of Steroid-Transforming Nocardioides simplex VKM Ac-2033D.</title>
        <authorList>
            <person name="Shtratnikova V.Y."/>
            <person name="Schelkunov M.I."/>
            <person name="Pekov Y.A."/>
            <person name="Fokina V.V."/>
            <person name="Logacheva M.D."/>
            <person name="Sokolov S.L."/>
            <person name="Bragin E.Y."/>
            <person name="Ashapkin V.V."/>
            <person name="Donova M.V."/>
        </authorList>
    </citation>
    <scope>NUCLEOTIDE SEQUENCE [LARGE SCALE GENOMIC DNA]</scope>
    <source>
        <strain evidence="1 2">VKM Ac-2033D</strain>
    </source>
</reference>
<keyword evidence="2" id="KW-1185">Reference proteome</keyword>
<dbReference type="OrthoDB" id="153031at2"/>
<dbReference type="STRING" id="2045.KR76_11685"/>
<dbReference type="InterPro" id="IPR021424">
    <property type="entry name" value="PorA"/>
</dbReference>